<dbReference type="EMBL" id="JBAKIA010000001">
    <property type="protein sequence ID" value="MEJ8472864.1"/>
    <property type="molecule type" value="Genomic_DNA"/>
</dbReference>
<evidence type="ECO:0000313" key="2">
    <source>
        <dbReference type="Proteomes" id="UP001385499"/>
    </source>
</evidence>
<evidence type="ECO:0000313" key="1">
    <source>
        <dbReference type="EMBL" id="MEJ8472864.1"/>
    </source>
</evidence>
<accession>A0ABU8TFD3</accession>
<dbReference type="RefSeq" id="WP_340272354.1">
    <property type="nucleotide sequence ID" value="NZ_JBAKIA010000001.1"/>
</dbReference>
<name>A0ABU8TFD3_9HYPH</name>
<dbReference type="Proteomes" id="UP001385499">
    <property type="component" value="Unassembled WGS sequence"/>
</dbReference>
<protein>
    <submittedName>
        <fullName evidence="1">Uncharacterized protein</fullName>
    </submittedName>
</protein>
<reference evidence="1 2" key="1">
    <citation type="submission" date="2024-02" db="EMBL/GenBank/DDBJ databases">
        <title>Roseibium algae sp. nov., isolated from marine alga (Grateloupia sp.), showing potential in myo-inositol conversion.</title>
        <authorList>
            <person name="Wang Y."/>
        </authorList>
    </citation>
    <scope>NUCLEOTIDE SEQUENCE [LARGE SCALE GENOMIC DNA]</scope>
    <source>
        <strain evidence="1 2">H3510</strain>
    </source>
</reference>
<keyword evidence="2" id="KW-1185">Reference proteome</keyword>
<comment type="caution">
    <text evidence="1">The sequence shown here is derived from an EMBL/GenBank/DDBJ whole genome shotgun (WGS) entry which is preliminary data.</text>
</comment>
<gene>
    <name evidence="1" type="ORF">V6575_02085</name>
</gene>
<organism evidence="1 2">
    <name type="scientific">Roseibium algae</name>
    <dbReference type="NCBI Taxonomy" id="3123038"/>
    <lineage>
        <taxon>Bacteria</taxon>
        <taxon>Pseudomonadati</taxon>
        <taxon>Pseudomonadota</taxon>
        <taxon>Alphaproteobacteria</taxon>
        <taxon>Hyphomicrobiales</taxon>
        <taxon>Stappiaceae</taxon>
        <taxon>Roseibium</taxon>
    </lineage>
</organism>
<proteinExistence type="predicted"/>
<sequence length="115" mass="13008">MKLLDRDREEGLRTTTRKLTFPDNTQRDVETWRVAWRWYDHLLAYEYCPGEKTILADAASHASETGMDLGDALASVVQTYVRFIEANGGDVTDDDLDALIAGKLMVRRNAQSISD</sequence>